<organism evidence="1 2">
    <name type="scientific">Acaulospora colombiana</name>
    <dbReference type="NCBI Taxonomy" id="27376"/>
    <lineage>
        <taxon>Eukaryota</taxon>
        <taxon>Fungi</taxon>
        <taxon>Fungi incertae sedis</taxon>
        <taxon>Mucoromycota</taxon>
        <taxon>Glomeromycotina</taxon>
        <taxon>Glomeromycetes</taxon>
        <taxon>Diversisporales</taxon>
        <taxon>Acaulosporaceae</taxon>
        <taxon>Acaulospora</taxon>
    </lineage>
</organism>
<name>A0ACA9PZZ7_9GLOM</name>
<evidence type="ECO:0000313" key="1">
    <source>
        <dbReference type="EMBL" id="CAG8732199.1"/>
    </source>
</evidence>
<comment type="caution">
    <text evidence="1">The sequence shown here is derived from an EMBL/GenBank/DDBJ whole genome shotgun (WGS) entry which is preliminary data.</text>
</comment>
<dbReference type="EMBL" id="CAJVPT010043418">
    <property type="protein sequence ID" value="CAG8732199.1"/>
    <property type="molecule type" value="Genomic_DNA"/>
</dbReference>
<accession>A0ACA9PZZ7</accession>
<dbReference type="Proteomes" id="UP000789525">
    <property type="component" value="Unassembled WGS sequence"/>
</dbReference>
<gene>
    <name evidence="1" type="ORF">ACOLOM_LOCUS11709</name>
</gene>
<reference evidence="1" key="1">
    <citation type="submission" date="2021-06" db="EMBL/GenBank/DDBJ databases">
        <authorList>
            <person name="Kallberg Y."/>
            <person name="Tangrot J."/>
            <person name="Rosling A."/>
        </authorList>
    </citation>
    <scope>NUCLEOTIDE SEQUENCE</scope>
    <source>
        <strain evidence="1">CL356</strain>
    </source>
</reference>
<feature type="non-terminal residue" evidence="1">
    <location>
        <position position="1"/>
    </location>
</feature>
<sequence>LDLNGYKVVPALRDLVKITKILRSSHRLIDRLYLRYNRAILEAL</sequence>
<keyword evidence="2" id="KW-1185">Reference proteome</keyword>
<evidence type="ECO:0000313" key="2">
    <source>
        <dbReference type="Proteomes" id="UP000789525"/>
    </source>
</evidence>
<protein>
    <submittedName>
        <fullName evidence="1">17548_t:CDS:1</fullName>
    </submittedName>
</protein>
<proteinExistence type="predicted"/>